<keyword evidence="10" id="KW-0472">Membrane</keyword>
<organism evidence="11 12">
    <name type="scientific">Brassica napus</name>
    <name type="common">Rape</name>
    <dbReference type="NCBI Taxonomy" id="3708"/>
    <lineage>
        <taxon>Eukaryota</taxon>
        <taxon>Viridiplantae</taxon>
        <taxon>Streptophyta</taxon>
        <taxon>Embryophyta</taxon>
        <taxon>Tracheophyta</taxon>
        <taxon>Spermatophyta</taxon>
        <taxon>Magnoliopsida</taxon>
        <taxon>eudicotyledons</taxon>
        <taxon>Gunneridae</taxon>
        <taxon>Pentapetalae</taxon>
        <taxon>rosids</taxon>
        <taxon>malvids</taxon>
        <taxon>Brassicales</taxon>
        <taxon>Brassicaceae</taxon>
        <taxon>Brassiceae</taxon>
        <taxon>Brassica</taxon>
    </lineage>
</organism>
<comment type="similarity">
    <text evidence="2 8">Belongs to the cytochrome P450 family.</text>
</comment>
<evidence type="ECO:0000256" key="7">
    <source>
        <dbReference type="ARBA" id="ARBA00023004"/>
    </source>
</evidence>
<dbReference type="EMBL" id="JAGKQM010000012">
    <property type="protein sequence ID" value="KAH0895304.1"/>
    <property type="molecule type" value="Genomic_DNA"/>
</dbReference>
<comment type="subcellular location">
    <subcellularLocation>
        <location evidence="1">Membrane</location>
        <topology evidence="1">Single-pass membrane protein</topology>
    </subcellularLocation>
</comment>
<comment type="caution">
    <text evidence="11">The sequence shown here is derived from an EMBL/GenBank/DDBJ whole genome shotgun (WGS) entry which is preliminary data.</text>
</comment>
<name>A0ABQ8AS09_BRANA</name>
<evidence type="ECO:0000256" key="1">
    <source>
        <dbReference type="ARBA" id="ARBA00004167"/>
    </source>
</evidence>
<keyword evidence="8" id="KW-0503">Monooxygenase</keyword>
<dbReference type="InterPro" id="IPR017972">
    <property type="entry name" value="Cyt_P450_CS"/>
</dbReference>
<evidence type="ECO:0000256" key="3">
    <source>
        <dbReference type="ARBA" id="ARBA00022617"/>
    </source>
</evidence>
<dbReference type="InterPro" id="IPR036396">
    <property type="entry name" value="Cyt_P450_sf"/>
</dbReference>
<dbReference type="InterPro" id="IPR002403">
    <property type="entry name" value="Cyt_P450_E_grp-IV"/>
</dbReference>
<evidence type="ECO:0000256" key="2">
    <source>
        <dbReference type="ARBA" id="ARBA00010617"/>
    </source>
</evidence>
<protein>
    <submittedName>
        <fullName evidence="11">Uncharacterized protein</fullName>
    </submittedName>
</protein>
<evidence type="ECO:0000256" key="4">
    <source>
        <dbReference type="ARBA" id="ARBA00022692"/>
    </source>
</evidence>
<accession>A0ABQ8AS09</accession>
<keyword evidence="3 8" id="KW-0349">Heme</keyword>
<dbReference type="PROSITE" id="PS00086">
    <property type="entry name" value="CYTOCHROME_P450"/>
    <property type="match status" value="1"/>
</dbReference>
<dbReference type="PRINTS" id="PR00465">
    <property type="entry name" value="EP450IV"/>
</dbReference>
<dbReference type="Gene3D" id="1.10.630.10">
    <property type="entry name" value="Cytochrome P450"/>
    <property type="match status" value="2"/>
</dbReference>
<dbReference type="SUPFAM" id="SSF48264">
    <property type="entry name" value="Cytochrome P450"/>
    <property type="match status" value="1"/>
</dbReference>
<keyword evidence="5 8" id="KW-0479">Metal-binding</keyword>
<evidence type="ECO:0000256" key="6">
    <source>
        <dbReference type="ARBA" id="ARBA00022989"/>
    </source>
</evidence>
<proteinExistence type="inferred from homology"/>
<dbReference type="PANTHER" id="PTHR24286:SF339">
    <property type="entry name" value="CYTOCHROME P450 FAMILY PROTEIN-RELATED"/>
    <property type="match status" value="1"/>
</dbReference>
<dbReference type="Proteomes" id="UP000824890">
    <property type="component" value="Unassembled WGS sequence"/>
</dbReference>
<reference evidence="11 12" key="1">
    <citation type="submission" date="2021-05" db="EMBL/GenBank/DDBJ databases">
        <title>Genome Assembly of Synthetic Allotetraploid Brassica napus Reveals Homoeologous Exchanges between Subgenomes.</title>
        <authorList>
            <person name="Davis J.T."/>
        </authorList>
    </citation>
    <scope>NUCLEOTIDE SEQUENCE [LARGE SCALE GENOMIC DNA]</scope>
    <source>
        <strain evidence="12">cv. Da-Ae</strain>
        <tissue evidence="11">Seedling</tissue>
    </source>
</reference>
<evidence type="ECO:0000256" key="8">
    <source>
        <dbReference type="RuleBase" id="RU000461"/>
    </source>
</evidence>
<evidence type="ECO:0000256" key="10">
    <source>
        <dbReference type="SAM" id="Phobius"/>
    </source>
</evidence>
<dbReference type="Pfam" id="PF00067">
    <property type="entry name" value="p450"/>
    <property type="match status" value="2"/>
</dbReference>
<evidence type="ECO:0000256" key="5">
    <source>
        <dbReference type="ARBA" id="ARBA00022723"/>
    </source>
</evidence>
<keyword evidence="4 10" id="KW-0812">Transmembrane</keyword>
<sequence>MHCSRHNSMSLFWIVGLWVIALVVARISHWWYQWSNPKSNGKLPPGSMGFPIIGETFGYFKPHGFYEISPFLKKKMLRYGPLFRTNILGVKTVVSTDMDVNMDILRHENKFFSLSYPDGLVKPLGKDSLFFKTGNIHKHIKHISMRLLGSENLKQKIIKDMDRVTQEHLSLKANQERFDVKDAVSSLIISHLTPKVISNLKPETLSKLMKTFNAFSFDWFRASYTLSALRGLYNTLWACREGMQLMKDIYARRKTSREKYDDFLETTRVRERRKLISLIFTLCCITQDTTSKATCMALKFVSENPKVLAELKREHEAILASREDKEGGVTWEEYRHKMTFTNMKSGYTIPAGWIVMVIPSVVHLDPEINENPFEFNPWRWEGKELRSGSKTFMVFGAGIRQCAGSEFARLQISIFLHHLVTTYDFSLSKDCEVVRVPGALFPNGIYMNISKCSKKKSGDVMSEQLQQNRTSSEDTSKVSK</sequence>
<dbReference type="InterPro" id="IPR001128">
    <property type="entry name" value="Cyt_P450"/>
</dbReference>
<keyword evidence="7 8" id="KW-0408">Iron</keyword>
<keyword evidence="8" id="KW-0560">Oxidoreductase</keyword>
<feature type="transmembrane region" description="Helical" evidence="10">
    <location>
        <begin position="12"/>
        <end position="32"/>
    </location>
</feature>
<keyword evidence="12" id="KW-1185">Reference proteome</keyword>
<evidence type="ECO:0000313" key="12">
    <source>
        <dbReference type="Proteomes" id="UP000824890"/>
    </source>
</evidence>
<dbReference type="PANTHER" id="PTHR24286">
    <property type="entry name" value="CYTOCHROME P450 26"/>
    <property type="match status" value="1"/>
</dbReference>
<gene>
    <name evidence="11" type="ORF">HID58_044872</name>
</gene>
<keyword evidence="6 10" id="KW-1133">Transmembrane helix</keyword>
<evidence type="ECO:0000313" key="11">
    <source>
        <dbReference type="EMBL" id="KAH0895304.1"/>
    </source>
</evidence>
<feature type="region of interest" description="Disordered" evidence="9">
    <location>
        <begin position="460"/>
        <end position="480"/>
    </location>
</feature>
<feature type="compositionally biased region" description="Basic and acidic residues" evidence="9">
    <location>
        <begin position="471"/>
        <end position="480"/>
    </location>
</feature>
<evidence type="ECO:0000256" key="9">
    <source>
        <dbReference type="SAM" id="MobiDB-lite"/>
    </source>
</evidence>